<evidence type="ECO:0000256" key="1">
    <source>
        <dbReference type="ARBA" id="ARBA00004651"/>
    </source>
</evidence>
<dbReference type="GO" id="GO:0004984">
    <property type="term" value="F:olfactory receptor activity"/>
    <property type="evidence" value="ECO:0007669"/>
    <property type="project" value="InterPro"/>
</dbReference>
<dbReference type="SUPFAM" id="SSF81321">
    <property type="entry name" value="Family A G protein-coupled receptor-like"/>
    <property type="match status" value="1"/>
</dbReference>
<dbReference type="InterPro" id="IPR000276">
    <property type="entry name" value="GPCR_Rhodpsn"/>
</dbReference>
<dbReference type="PRINTS" id="PR00237">
    <property type="entry name" value="GPCRRHODOPSN"/>
</dbReference>
<evidence type="ECO:0000256" key="7">
    <source>
        <dbReference type="ARBA" id="ARBA00023136"/>
    </source>
</evidence>
<feature type="transmembrane region" description="Helical" evidence="11">
    <location>
        <begin position="98"/>
        <end position="120"/>
    </location>
</feature>
<keyword evidence="6 10" id="KW-0297">G-protein coupled receptor</keyword>
<dbReference type="PROSITE" id="PS50262">
    <property type="entry name" value="G_PROTEIN_RECEP_F1_2"/>
    <property type="match status" value="1"/>
</dbReference>
<comment type="subcellular location">
    <subcellularLocation>
        <location evidence="1 11">Cell membrane</location>
        <topology evidence="1 11">Multi-pass membrane protein</topology>
    </subcellularLocation>
</comment>
<feature type="transmembrane region" description="Helical" evidence="11">
    <location>
        <begin position="26"/>
        <end position="48"/>
    </location>
</feature>
<keyword evidence="3 10" id="KW-0812">Transmembrane</keyword>
<reference evidence="14" key="1">
    <citation type="submission" date="2025-08" db="UniProtKB">
        <authorList>
            <consortium name="RefSeq"/>
        </authorList>
    </citation>
    <scope>IDENTIFICATION</scope>
    <source>
        <tissue evidence="14">Blood</tissue>
    </source>
</reference>
<keyword evidence="11" id="KW-0716">Sensory transduction</keyword>
<keyword evidence="7 11" id="KW-0472">Membrane</keyword>
<keyword evidence="2 11" id="KW-1003">Cell membrane</keyword>
<dbReference type="AlphaFoldDB" id="A0AA97L6G7"/>
<dbReference type="PANTHER" id="PTHR26452">
    <property type="entry name" value="OLFACTORY RECEPTOR"/>
    <property type="match status" value="1"/>
</dbReference>
<dbReference type="GeneID" id="129335751"/>
<protein>
    <recommendedName>
        <fullName evidence="11">Olfactory receptor</fullName>
    </recommendedName>
</protein>
<evidence type="ECO:0000256" key="5">
    <source>
        <dbReference type="ARBA" id="ARBA00022989"/>
    </source>
</evidence>
<evidence type="ECO:0000256" key="4">
    <source>
        <dbReference type="ARBA" id="ARBA00022725"/>
    </source>
</evidence>
<dbReference type="GO" id="GO:0004930">
    <property type="term" value="F:G protein-coupled receptor activity"/>
    <property type="evidence" value="ECO:0007669"/>
    <property type="project" value="UniProtKB-KW"/>
</dbReference>
<accession>A0AA97L6G7</accession>
<name>A0AA97L6G7_EUBMA</name>
<dbReference type="PROSITE" id="PS00237">
    <property type="entry name" value="G_PROTEIN_RECEP_F1_1"/>
    <property type="match status" value="1"/>
</dbReference>
<feature type="transmembrane region" description="Helical" evidence="11">
    <location>
        <begin position="201"/>
        <end position="225"/>
    </location>
</feature>
<feature type="transmembrane region" description="Helical" evidence="11">
    <location>
        <begin position="60"/>
        <end position="78"/>
    </location>
</feature>
<proteinExistence type="inferred from homology"/>
<organism evidence="13 14">
    <name type="scientific">Eublepharis macularius</name>
    <name type="common">Leopard gecko</name>
    <name type="synonym">Cyrtodactylus macularius</name>
    <dbReference type="NCBI Taxonomy" id="481883"/>
    <lineage>
        <taxon>Eukaryota</taxon>
        <taxon>Metazoa</taxon>
        <taxon>Chordata</taxon>
        <taxon>Craniata</taxon>
        <taxon>Vertebrata</taxon>
        <taxon>Euteleostomi</taxon>
        <taxon>Lepidosauria</taxon>
        <taxon>Squamata</taxon>
        <taxon>Bifurcata</taxon>
        <taxon>Gekkota</taxon>
        <taxon>Eublepharidae</taxon>
        <taxon>Eublepharinae</taxon>
        <taxon>Eublepharis</taxon>
    </lineage>
</organism>
<dbReference type="RefSeq" id="XP_054844520.1">
    <property type="nucleotide sequence ID" value="XM_054988545.1"/>
</dbReference>
<dbReference type="InterPro" id="IPR017452">
    <property type="entry name" value="GPCR_Rhodpsn_7TM"/>
</dbReference>
<feature type="domain" description="G-protein coupled receptors family 1 profile" evidence="12">
    <location>
        <begin position="41"/>
        <end position="290"/>
    </location>
</feature>
<evidence type="ECO:0000256" key="6">
    <source>
        <dbReference type="ARBA" id="ARBA00023040"/>
    </source>
</evidence>
<evidence type="ECO:0000256" key="2">
    <source>
        <dbReference type="ARBA" id="ARBA00022475"/>
    </source>
</evidence>
<keyword evidence="8 10" id="KW-0675">Receptor</keyword>
<keyword evidence="4 11" id="KW-0552">Olfaction</keyword>
<evidence type="ECO:0000259" key="12">
    <source>
        <dbReference type="PROSITE" id="PS50262"/>
    </source>
</evidence>
<evidence type="ECO:0000256" key="8">
    <source>
        <dbReference type="ARBA" id="ARBA00023170"/>
    </source>
</evidence>
<comment type="similarity">
    <text evidence="10">Belongs to the G-protein coupled receptor 1 family.</text>
</comment>
<dbReference type="KEGG" id="emc:129335751"/>
<evidence type="ECO:0000256" key="11">
    <source>
        <dbReference type="RuleBase" id="RU363047"/>
    </source>
</evidence>
<dbReference type="PRINTS" id="PR00245">
    <property type="entry name" value="OLFACTORYR"/>
</dbReference>
<dbReference type="FunFam" id="1.20.1070.10:FF:000015">
    <property type="entry name" value="Olfactory receptor"/>
    <property type="match status" value="1"/>
</dbReference>
<keyword evidence="9 10" id="KW-0807">Transducer</keyword>
<dbReference type="InterPro" id="IPR000725">
    <property type="entry name" value="Olfact_rcpt"/>
</dbReference>
<dbReference type="Pfam" id="PF13853">
    <property type="entry name" value="7tm_4"/>
    <property type="match status" value="1"/>
</dbReference>
<keyword evidence="13" id="KW-1185">Reference proteome</keyword>
<keyword evidence="5 11" id="KW-1133">Transmembrane helix</keyword>
<evidence type="ECO:0000256" key="9">
    <source>
        <dbReference type="ARBA" id="ARBA00023224"/>
    </source>
</evidence>
<feature type="transmembrane region" description="Helical" evidence="11">
    <location>
        <begin position="237"/>
        <end position="253"/>
    </location>
</feature>
<evidence type="ECO:0000256" key="10">
    <source>
        <dbReference type="RuleBase" id="RU000688"/>
    </source>
</evidence>
<dbReference type="CDD" id="cd15231">
    <property type="entry name" value="7tmA_OR5V1-like"/>
    <property type="match status" value="1"/>
</dbReference>
<feature type="transmembrane region" description="Helical" evidence="11">
    <location>
        <begin position="273"/>
        <end position="292"/>
    </location>
</feature>
<feature type="transmembrane region" description="Helical" evidence="11">
    <location>
        <begin position="132"/>
        <end position="154"/>
    </location>
</feature>
<evidence type="ECO:0000313" key="14">
    <source>
        <dbReference type="RefSeq" id="XP_054844520.1"/>
    </source>
</evidence>
<evidence type="ECO:0000256" key="3">
    <source>
        <dbReference type="ARBA" id="ARBA00022692"/>
    </source>
</evidence>
<dbReference type="Gene3D" id="1.20.1070.10">
    <property type="entry name" value="Rhodopsin 7-helix transmembrane proteins"/>
    <property type="match status" value="1"/>
</dbReference>
<evidence type="ECO:0000313" key="13">
    <source>
        <dbReference type="Proteomes" id="UP001190640"/>
    </source>
</evidence>
<dbReference type="InterPro" id="IPR050516">
    <property type="entry name" value="Olfactory_GPCR"/>
</dbReference>
<dbReference type="GO" id="GO:0005886">
    <property type="term" value="C:plasma membrane"/>
    <property type="evidence" value="ECO:0007669"/>
    <property type="project" value="UniProtKB-SubCell"/>
</dbReference>
<sequence length="323" mass="36586">MGVRNQTQVVEFVFLGFSGIPYGHTYLFLVFLAIYMVTVLGNLMIFTLIQLDSRLHSPMYYFLSHLSCLDLCISSVTVPKILVNFLCQRQTITYNQCLAQMFFLMSFTGTEAALLAVMAYDRYAAICKPLHYSLLMNYKVCTVLAFATWIWGFLDSVLHTALASNLYFCGVNQIHHIFCDLPPLMKMSCSDTRTNEMATHITSLFVAGGPFLFIIFSYFFILSSILKIPSNTGKRKAFSTCASHITVVVIYYGNGLLNYNCPSSGYSLRTDTLISTMYCVIIPMLNPLIYSLRNKEVKRALKMVLESQRKVYTSSHAHQGRTL</sequence>
<dbReference type="Proteomes" id="UP001190640">
    <property type="component" value="Chromosome 9"/>
</dbReference>
<gene>
    <name evidence="14" type="primary">LOC129335751</name>
</gene>